<gene>
    <name evidence="2" type="ORF">TeGR_g4631</name>
</gene>
<reference evidence="2 3" key="1">
    <citation type="journal article" date="2023" name="Commun. Biol.">
        <title>Genome analysis of Parmales, the sister group of diatoms, reveals the evolutionary specialization of diatoms from phago-mixotrophs to photoautotrophs.</title>
        <authorList>
            <person name="Ban H."/>
            <person name="Sato S."/>
            <person name="Yoshikawa S."/>
            <person name="Yamada K."/>
            <person name="Nakamura Y."/>
            <person name="Ichinomiya M."/>
            <person name="Sato N."/>
            <person name="Blanc-Mathieu R."/>
            <person name="Endo H."/>
            <person name="Kuwata A."/>
            <person name="Ogata H."/>
        </authorList>
    </citation>
    <scope>NUCLEOTIDE SEQUENCE [LARGE SCALE GENOMIC DNA]</scope>
</reference>
<protein>
    <submittedName>
        <fullName evidence="2">Uncharacterized protein</fullName>
    </submittedName>
</protein>
<dbReference type="Proteomes" id="UP001165060">
    <property type="component" value="Unassembled WGS sequence"/>
</dbReference>
<feature type="region of interest" description="Disordered" evidence="1">
    <location>
        <begin position="184"/>
        <end position="204"/>
    </location>
</feature>
<proteinExistence type="predicted"/>
<name>A0ABQ6NE36_9STRA</name>
<accession>A0ABQ6NE36</accession>
<evidence type="ECO:0000313" key="2">
    <source>
        <dbReference type="EMBL" id="GMI56570.1"/>
    </source>
</evidence>
<dbReference type="EMBL" id="BRYB01006770">
    <property type="protein sequence ID" value="GMI56570.1"/>
    <property type="molecule type" value="Genomic_DNA"/>
</dbReference>
<organism evidence="2 3">
    <name type="scientific">Tetraparma gracilis</name>
    <dbReference type="NCBI Taxonomy" id="2962635"/>
    <lineage>
        <taxon>Eukaryota</taxon>
        <taxon>Sar</taxon>
        <taxon>Stramenopiles</taxon>
        <taxon>Ochrophyta</taxon>
        <taxon>Bolidophyceae</taxon>
        <taxon>Parmales</taxon>
        <taxon>Triparmaceae</taxon>
        <taxon>Tetraparma</taxon>
    </lineage>
</organism>
<feature type="non-terminal residue" evidence="2">
    <location>
        <position position="1"/>
    </location>
</feature>
<sequence>LALRYSQDASNTCVVSLAPRMSPHRSSVRAPHAVSGSVVLEPHPELEGCSVARMSVGILCRPKQISKMGSTMEGLINVATQRAPTALARSTSSAREADNDKNADGVLSMRDATLVLDNFLQLLPLLYAHTAREDEVDALTRALFVARLPPPPTFAPCSAGAFKAHEAPAPGSLKLHPDTFEPLESAAPMPPFARLPGTVSLPAE</sequence>
<keyword evidence="3" id="KW-1185">Reference proteome</keyword>
<comment type="caution">
    <text evidence="2">The sequence shown here is derived from an EMBL/GenBank/DDBJ whole genome shotgun (WGS) entry which is preliminary data.</text>
</comment>
<evidence type="ECO:0000313" key="3">
    <source>
        <dbReference type="Proteomes" id="UP001165060"/>
    </source>
</evidence>
<evidence type="ECO:0000256" key="1">
    <source>
        <dbReference type="SAM" id="MobiDB-lite"/>
    </source>
</evidence>